<evidence type="ECO:0000256" key="2">
    <source>
        <dbReference type="ARBA" id="ARBA00022692"/>
    </source>
</evidence>
<evidence type="ECO:0000313" key="7">
    <source>
        <dbReference type="EMBL" id="SJZ31044.1"/>
    </source>
</evidence>
<dbReference type="STRING" id="261392.SAMN02745149_00569"/>
<reference evidence="7 8" key="1">
    <citation type="submission" date="2017-02" db="EMBL/GenBank/DDBJ databases">
        <authorList>
            <person name="Peterson S.W."/>
        </authorList>
    </citation>
    <scope>NUCLEOTIDE SEQUENCE [LARGE SCALE GENOMIC DNA]</scope>
    <source>
        <strain evidence="7 8">ATCC BAA-908</strain>
    </source>
</reference>
<dbReference type="PANTHER" id="PTHR22550:SF5">
    <property type="entry name" value="LEUCINE ZIPPER PROTEIN 4"/>
    <property type="match status" value="1"/>
</dbReference>
<dbReference type="EMBL" id="FUWG01000003">
    <property type="protein sequence ID" value="SJZ31044.1"/>
    <property type="molecule type" value="Genomic_DNA"/>
</dbReference>
<keyword evidence="1" id="KW-1003">Cell membrane</keyword>
<dbReference type="PANTHER" id="PTHR22550">
    <property type="entry name" value="SPORE GERMINATION PROTEIN"/>
    <property type="match status" value="1"/>
</dbReference>
<dbReference type="OrthoDB" id="6206554at2"/>
<proteinExistence type="predicted"/>
<dbReference type="InterPro" id="IPR036465">
    <property type="entry name" value="vWFA_dom_sf"/>
</dbReference>
<dbReference type="SUPFAM" id="SSF53300">
    <property type="entry name" value="vWA-like"/>
    <property type="match status" value="1"/>
</dbReference>
<dbReference type="Pfam" id="PF13519">
    <property type="entry name" value="VWA_2"/>
    <property type="match status" value="1"/>
</dbReference>
<sequence length="333" mass="36176">MPDFHNPAAFLLLFIIPLLYILRKAGVLTRLTLFSTISDWGGKTFEWDVKRRRIFSMISTVFVCIGFVLVVLALAEPVRYKQERVYTSRGTDIMFVLDVSPSMAARDIAGNRRIDAAKQAVQKLVSENSGASFGLVTMAGEAAVIVPPTVDHPLFVNRLNEIQIGSLGDGTALGTGLCTAVYHLSSSSAPKKCIVLVTDGENNAGAIHPETAAELAARNNITIYTLGIGTEGSVPIDYIDPKTGKNYSGYLNSTFDTASLRQISLAGGGRCFEVRSLTDLSLALSVISRNESTVQSYHSKTTGVELYENLLLAACICFIASWVIRRLYLQEPV</sequence>
<protein>
    <submittedName>
        <fullName evidence="7">Ca-activated chloride channel family protein</fullName>
    </submittedName>
</protein>
<keyword evidence="2 5" id="KW-0812">Transmembrane</keyword>
<evidence type="ECO:0000259" key="6">
    <source>
        <dbReference type="PROSITE" id="PS50234"/>
    </source>
</evidence>
<keyword evidence="8" id="KW-1185">Reference proteome</keyword>
<feature type="domain" description="VWFA" evidence="6">
    <location>
        <begin position="92"/>
        <end position="287"/>
    </location>
</feature>
<keyword evidence="3 5" id="KW-1133">Transmembrane helix</keyword>
<evidence type="ECO:0000256" key="4">
    <source>
        <dbReference type="ARBA" id="ARBA00023136"/>
    </source>
</evidence>
<dbReference type="GeneID" id="78315886"/>
<dbReference type="AlphaFoldDB" id="A0A1T4JLJ0"/>
<evidence type="ECO:0000256" key="3">
    <source>
        <dbReference type="ARBA" id="ARBA00022989"/>
    </source>
</evidence>
<feature type="transmembrane region" description="Helical" evidence="5">
    <location>
        <begin position="54"/>
        <end position="75"/>
    </location>
</feature>
<keyword evidence="4 5" id="KW-0472">Membrane</keyword>
<dbReference type="InterPro" id="IPR002035">
    <property type="entry name" value="VWF_A"/>
</dbReference>
<dbReference type="RefSeq" id="WP_078932487.1">
    <property type="nucleotide sequence ID" value="NZ_FUWG01000003.1"/>
</dbReference>
<accession>A0A1T4JLJ0</accession>
<dbReference type="PROSITE" id="PS50234">
    <property type="entry name" value="VWFA"/>
    <property type="match status" value="1"/>
</dbReference>
<dbReference type="InterPro" id="IPR050768">
    <property type="entry name" value="UPF0353/GerABKA_families"/>
</dbReference>
<evidence type="ECO:0000313" key="8">
    <source>
        <dbReference type="Proteomes" id="UP000190423"/>
    </source>
</evidence>
<evidence type="ECO:0000256" key="1">
    <source>
        <dbReference type="ARBA" id="ARBA00022475"/>
    </source>
</evidence>
<organism evidence="7 8">
    <name type="scientific">Treponema porcinum</name>
    <dbReference type="NCBI Taxonomy" id="261392"/>
    <lineage>
        <taxon>Bacteria</taxon>
        <taxon>Pseudomonadati</taxon>
        <taxon>Spirochaetota</taxon>
        <taxon>Spirochaetia</taxon>
        <taxon>Spirochaetales</taxon>
        <taxon>Treponemataceae</taxon>
        <taxon>Treponema</taxon>
    </lineage>
</organism>
<dbReference type="SMART" id="SM00327">
    <property type="entry name" value="VWA"/>
    <property type="match status" value="1"/>
</dbReference>
<dbReference type="Proteomes" id="UP000190423">
    <property type="component" value="Unassembled WGS sequence"/>
</dbReference>
<evidence type="ECO:0000256" key="5">
    <source>
        <dbReference type="SAM" id="Phobius"/>
    </source>
</evidence>
<dbReference type="Gene3D" id="3.40.50.410">
    <property type="entry name" value="von Willebrand factor, type A domain"/>
    <property type="match status" value="1"/>
</dbReference>
<name>A0A1T4JLJ0_TREPO</name>
<gene>
    <name evidence="7" type="ORF">SAMN02745149_00569</name>
</gene>